<feature type="domain" description="N-acetyltransferase" evidence="4">
    <location>
        <begin position="103"/>
        <end position="251"/>
    </location>
</feature>
<evidence type="ECO:0000256" key="2">
    <source>
        <dbReference type="ARBA" id="ARBA00023315"/>
    </source>
</evidence>
<evidence type="ECO:0000256" key="3">
    <source>
        <dbReference type="SAM" id="MobiDB-lite"/>
    </source>
</evidence>
<proteinExistence type="predicted"/>
<reference evidence="5 6" key="1">
    <citation type="submission" date="2023-08" db="EMBL/GenBank/DDBJ databases">
        <title>Annotated Genome Sequence of Vanrija albida AlHP1.</title>
        <authorList>
            <person name="Herzog R."/>
        </authorList>
    </citation>
    <scope>NUCLEOTIDE SEQUENCE [LARGE SCALE GENOMIC DNA]</scope>
    <source>
        <strain evidence="5 6">AlHP1</strain>
    </source>
</reference>
<evidence type="ECO:0000313" key="5">
    <source>
        <dbReference type="EMBL" id="KAL1408501.1"/>
    </source>
</evidence>
<dbReference type="RefSeq" id="XP_069208445.1">
    <property type="nucleotide sequence ID" value="XM_069353803.1"/>
</dbReference>
<evidence type="ECO:0000256" key="1">
    <source>
        <dbReference type="ARBA" id="ARBA00022679"/>
    </source>
</evidence>
<keyword evidence="1" id="KW-0808">Transferase</keyword>
<dbReference type="PROSITE" id="PS51186">
    <property type="entry name" value="GNAT"/>
    <property type="match status" value="1"/>
</dbReference>
<dbReference type="Pfam" id="PF00583">
    <property type="entry name" value="Acetyltransf_1"/>
    <property type="match status" value="1"/>
</dbReference>
<organism evidence="5 6">
    <name type="scientific">Vanrija albida</name>
    <dbReference type="NCBI Taxonomy" id="181172"/>
    <lineage>
        <taxon>Eukaryota</taxon>
        <taxon>Fungi</taxon>
        <taxon>Dikarya</taxon>
        <taxon>Basidiomycota</taxon>
        <taxon>Agaricomycotina</taxon>
        <taxon>Tremellomycetes</taxon>
        <taxon>Trichosporonales</taxon>
        <taxon>Trichosporonaceae</taxon>
        <taxon>Vanrija</taxon>
    </lineage>
</organism>
<dbReference type="GeneID" id="95986356"/>
<dbReference type="InterPro" id="IPR016181">
    <property type="entry name" value="Acyl_CoA_acyltransferase"/>
</dbReference>
<accession>A0ABR3Q1G1</accession>
<protein>
    <recommendedName>
        <fullName evidence="4">N-acetyltransferase domain-containing protein</fullName>
    </recommendedName>
</protein>
<dbReference type="Gene3D" id="3.40.630.30">
    <property type="match status" value="1"/>
</dbReference>
<sequence length="255" mass="26427">MPAPAPYNPSTPGEVAYALATPADAPAVAALVARVWTRFFGHSVSADDLAEHLATSLHPDTIGAELARGDMAFVVATVARGGGDGEDGEDGGDGGDGGDTPADDDNNARSTHLVPAITVTPSPSPSPRPYGDEDSDATDAPDPASPLVVGVAQIVAGSAEPCLTHPDPVELRRLYVDQTQHGKGVADALVAHAAALAAERFAARALWLGVWEDNPRARRFYARLGFEDVGEHEFVVGGAVRRDVVMERALGALRA</sequence>
<comment type="caution">
    <text evidence="5">The sequence shown here is derived from an EMBL/GenBank/DDBJ whole genome shotgun (WGS) entry which is preliminary data.</text>
</comment>
<evidence type="ECO:0000313" key="6">
    <source>
        <dbReference type="Proteomes" id="UP001565368"/>
    </source>
</evidence>
<dbReference type="SUPFAM" id="SSF55729">
    <property type="entry name" value="Acyl-CoA N-acyltransferases (Nat)"/>
    <property type="match status" value="1"/>
</dbReference>
<dbReference type="EMBL" id="JBBXJM010000004">
    <property type="protein sequence ID" value="KAL1408501.1"/>
    <property type="molecule type" value="Genomic_DNA"/>
</dbReference>
<keyword evidence="2" id="KW-0012">Acyltransferase</keyword>
<dbReference type="InterPro" id="IPR000182">
    <property type="entry name" value="GNAT_dom"/>
</dbReference>
<dbReference type="Proteomes" id="UP001565368">
    <property type="component" value="Unassembled WGS sequence"/>
</dbReference>
<dbReference type="PANTHER" id="PTHR43877">
    <property type="entry name" value="AMINOALKYLPHOSPHONATE N-ACETYLTRANSFERASE-RELATED-RELATED"/>
    <property type="match status" value="1"/>
</dbReference>
<name>A0ABR3Q1G1_9TREE</name>
<evidence type="ECO:0000259" key="4">
    <source>
        <dbReference type="PROSITE" id="PS51186"/>
    </source>
</evidence>
<feature type="region of interest" description="Disordered" evidence="3">
    <location>
        <begin position="80"/>
        <end position="145"/>
    </location>
</feature>
<keyword evidence="6" id="KW-1185">Reference proteome</keyword>
<feature type="compositionally biased region" description="Acidic residues" evidence="3">
    <location>
        <begin position="84"/>
        <end position="93"/>
    </location>
</feature>
<dbReference type="InterPro" id="IPR050832">
    <property type="entry name" value="Bact_Acetyltransf"/>
</dbReference>
<gene>
    <name evidence="5" type="ORF">Q8F55_005313</name>
</gene>